<accession>A0A9I9E7H5</accession>
<dbReference type="AlphaFoldDB" id="A0A9I9E7H5"/>
<feature type="compositionally biased region" description="Polar residues" evidence="1">
    <location>
        <begin position="117"/>
        <end position="127"/>
    </location>
</feature>
<dbReference type="Gramene" id="MELO3C029770.2.1">
    <property type="protein sequence ID" value="MELO3C029770.2.1"/>
    <property type="gene ID" value="MELO3C029770.2"/>
</dbReference>
<feature type="region of interest" description="Disordered" evidence="1">
    <location>
        <begin position="103"/>
        <end position="127"/>
    </location>
</feature>
<organism evidence="2">
    <name type="scientific">Cucumis melo</name>
    <name type="common">Muskmelon</name>
    <dbReference type="NCBI Taxonomy" id="3656"/>
    <lineage>
        <taxon>Eukaryota</taxon>
        <taxon>Viridiplantae</taxon>
        <taxon>Streptophyta</taxon>
        <taxon>Embryophyta</taxon>
        <taxon>Tracheophyta</taxon>
        <taxon>Spermatophyta</taxon>
        <taxon>Magnoliopsida</taxon>
        <taxon>eudicotyledons</taxon>
        <taxon>Gunneridae</taxon>
        <taxon>Pentapetalae</taxon>
        <taxon>rosids</taxon>
        <taxon>fabids</taxon>
        <taxon>Cucurbitales</taxon>
        <taxon>Cucurbitaceae</taxon>
        <taxon>Benincaseae</taxon>
        <taxon>Cucumis</taxon>
    </lineage>
</organism>
<evidence type="ECO:0000313" key="2">
    <source>
        <dbReference type="EnsemblPlants" id="MELO3C029770.2.1"/>
    </source>
</evidence>
<name>A0A9I9E7H5_CUCME</name>
<proteinExistence type="predicted"/>
<sequence>MCSNAKLIKFYMVMQTRCIGLRGSCLRSLVLSGVFSVKKQRKTWEKNLTFIGMLIHHKTLKTDSTIGKGSNKILKNNSQEKSSKGFNLQRQTTLLPILKSKFSTQGGDHQQIEGVKDTNSPNPTSKP</sequence>
<dbReference type="EnsemblPlants" id="MELO3C029770.2.1">
    <property type="protein sequence ID" value="MELO3C029770.2.1"/>
    <property type="gene ID" value="MELO3C029770.2"/>
</dbReference>
<evidence type="ECO:0000256" key="1">
    <source>
        <dbReference type="SAM" id="MobiDB-lite"/>
    </source>
</evidence>
<reference evidence="2" key="1">
    <citation type="submission" date="2023-03" db="UniProtKB">
        <authorList>
            <consortium name="EnsemblPlants"/>
        </authorList>
    </citation>
    <scope>IDENTIFICATION</scope>
</reference>
<protein>
    <submittedName>
        <fullName evidence="2">Uncharacterized protein</fullName>
    </submittedName>
</protein>